<keyword evidence="4" id="KW-0132">Cell division</keyword>
<organism evidence="12 13">
    <name type="scientific">Sinorhizobium kostiense</name>
    <dbReference type="NCBI Taxonomy" id="76747"/>
    <lineage>
        <taxon>Bacteria</taxon>
        <taxon>Pseudomonadati</taxon>
        <taxon>Pseudomonadota</taxon>
        <taxon>Alphaproteobacteria</taxon>
        <taxon>Hyphomicrobiales</taxon>
        <taxon>Rhizobiaceae</taxon>
        <taxon>Sinorhizobium/Ensifer group</taxon>
        <taxon>Sinorhizobium</taxon>
    </lineage>
</organism>
<reference evidence="12 13" key="1">
    <citation type="submission" date="2021-03" db="EMBL/GenBank/DDBJ databases">
        <title>Genomic Encyclopedia of Type Strains, Phase IV (KMG-IV): sequencing the most valuable type-strain genomes for metagenomic binning, comparative biology and taxonomic classification.</title>
        <authorList>
            <person name="Goeker M."/>
        </authorList>
    </citation>
    <scope>NUCLEOTIDE SEQUENCE [LARGE SCALE GENOMIC DNA]</scope>
    <source>
        <strain evidence="12 13">DSM 13372</strain>
    </source>
</reference>
<evidence type="ECO:0000313" key="13">
    <source>
        <dbReference type="Proteomes" id="UP000730739"/>
    </source>
</evidence>
<keyword evidence="13" id="KW-1185">Reference proteome</keyword>
<evidence type="ECO:0000256" key="7">
    <source>
        <dbReference type="ARBA" id="ARBA00023210"/>
    </source>
</evidence>
<evidence type="ECO:0000256" key="10">
    <source>
        <dbReference type="ARBA" id="ARBA00032845"/>
    </source>
</evidence>
<keyword evidence="6" id="KW-0067">ATP-binding</keyword>
<comment type="function">
    <text evidence="9">ATPase required for the correct placement of the division site. Cell division inhibitors MinC and MinD act in concert to form an inhibitor capable of blocking formation of the polar Z ring septums. Rapidly oscillates between the poles of the cell to destabilize FtsZ filaments that have formed before they mature into polar Z rings.</text>
</comment>
<evidence type="ECO:0000256" key="1">
    <source>
        <dbReference type="ARBA" id="ARBA00010257"/>
    </source>
</evidence>
<dbReference type="Pfam" id="PF01656">
    <property type="entry name" value="CbiA"/>
    <property type="match status" value="1"/>
</dbReference>
<dbReference type="CDD" id="cd02036">
    <property type="entry name" value="MinD"/>
    <property type="match status" value="1"/>
</dbReference>
<accession>A0ABS4QUB4</accession>
<evidence type="ECO:0000256" key="5">
    <source>
        <dbReference type="ARBA" id="ARBA00022741"/>
    </source>
</evidence>
<sequence length="271" mass="29300">MAKVIVVTSGKGGVGKTTSTAALGAALAQRNEKTVVVDFDVGLRNLDLVMGAERRVVYDLVNVIQGDAKLPQALIRDKRLDTLFLLPASQTRDKDALTPEGVERVMAELKKHFDWVICDSPAGIERGATLAMRHADIAVIVTNPEVSSVRDSDRIIGLLDSKTERAERGDRVEKHLLLTRYDAARAERGDMLKVDDVLEILSIPLIGIVPESTDVLRASNIGAPVTLADSRSAPALAYLDAARRLTGETVPMTIPGEKRGLFGKIFGRRAA</sequence>
<evidence type="ECO:0000313" key="12">
    <source>
        <dbReference type="EMBL" id="MBP2234247.1"/>
    </source>
</evidence>
<dbReference type="InterPro" id="IPR025501">
    <property type="entry name" value="MinD_FleN"/>
</dbReference>
<keyword evidence="7" id="KW-0717">Septation</keyword>
<comment type="similarity">
    <text evidence="1">Belongs to the ParA family. MinD subfamily.</text>
</comment>
<dbReference type="SUPFAM" id="SSF52540">
    <property type="entry name" value="P-loop containing nucleoside triphosphate hydrolases"/>
    <property type="match status" value="1"/>
</dbReference>
<evidence type="ECO:0000256" key="3">
    <source>
        <dbReference type="ARBA" id="ARBA00016887"/>
    </source>
</evidence>
<protein>
    <recommendedName>
        <fullName evidence="3">Septum site-determining protein MinD</fullName>
    </recommendedName>
    <alternativeName>
        <fullName evidence="10">Cell division inhibitor MinD</fullName>
    </alternativeName>
</protein>
<evidence type="ECO:0000256" key="9">
    <source>
        <dbReference type="ARBA" id="ARBA00025436"/>
    </source>
</evidence>
<dbReference type="RefSeq" id="WP_209600503.1">
    <property type="nucleotide sequence ID" value="NZ_JAGILA010000001.1"/>
</dbReference>
<proteinExistence type="inferred from homology"/>
<dbReference type="Gene3D" id="3.40.50.300">
    <property type="entry name" value="P-loop containing nucleotide triphosphate hydrolases"/>
    <property type="match status" value="1"/>
</dbReference>
<feature type="domain" description="CobQ/CobB/MinD/ParA nucleotide binding" evidence="11">
    <location>
        <begin position="5"/>
        <end position="224"/>
    </location>
</feature>
<dbReference type="InterPro" id="IPR027417">
    <property type="entry name" value="P-loop_NTPase"/>
</dbReference>
<dbReference type="InterPro" id="IPR002586">
    <property type="entry name" value="CobQ/CobB/MinD/ParA_Nub-bd_dom"/>
</dbReference>
<dbReference type="NCBIfam" id="TIGR01968">
    <property type="entry name" value="minD_bact"/>
    <property type="match status" value="1"/>
</dbReference>
<dbReference type="PANTHER" id="PTHR43384:SF6">
    <property type="entry name" value="SEPTUM SITE-DETERMINING PROTEIN MIND HOMOLOG, CHLOROPLASTIC"/>
    <property type="match status" value="1"/>
</dbReference>
<dbReference type="EMBL" id="JAGILA010000001">
    <property type="protein sequence ID" value="MBP2234247.1"/>
    <property type="molecule type" value="Genomic_DNA"/>
</dbReference>
<gene>
    <name evidence="12" type="ORF">J2Z31_000737</name>
</gene>
<keyword evidence="8" id="KW-0131">Cell cycle</keyword>
<evidence type="ECO:0000256" key="6">
    <source>
        <dbReference type="ARBA" id="ARBA00022840"/>
    </source>
</evidence>
<comment type="caution">
    <text evidence="12">The sequence shown here is derived from an EMBL/GenBank/DDBJ whole genome shotgun (WGS) entry which is preliminary data.</text>
</comment>
<dbReference type="PANTHER" id="PTHR43384">
    <property type="entry name" value="SEPTUM SITE-DETERMINING PROTEIN MIND HOMOLOG, CHLOROPLASTIC-RELATED"/>
    <property type="match status" value="1"/>
</dbReference>
<evidence type="ECO:0000256" key="4">
    <source>
        <dbReference type="ARBA" id="ARBA00022618"/>
    </source>
</evidence>
<evidence type="ECO:0000256" key="2">
    <source>
        <dbReference type="ARBA" id="ARBA00011626"/>
    </source>
</evidence>
<dbReference type="InterPro" id="IPR050625">
    <property type="entry name" value="ParA/MinD_ATPase"/>
</dbReference>
<evidence type="ECO:0000259" key="11">
    <source>
        <dbReference type="Pfam" id="PF01656"/>
    </source>
</evidence>
<keyword evidence="5" id="KW-0547">Nucleotide-binding</keyword>
<dbReference type="PIRSF" id="PIRSF003092">
    <property type="entry name" value="MinD"/>
    <property type="match status" value="1"/>
</dbReference>
<evidence type="ECO:0000256" key="8">
    <source>
        <dbReference type="ARBA" id="ARBA00023306"/>
    </source>
</evidence>
<dbReference type="InterPro" id="IPR010223">
    <property type="entry name" value="MinD"/>
</dbReference>
<name>A0ABS4QUB4_9HYPH</name>
<comment type="subunit">
    <text evidence="2">Interacts with MinC and FtsZ.</text>
</comment>
<dbReference type="Proteomes" id="UP000730739">
    <property type="component" value="Unassembled WGS sequence"/>
</dbReference>